<accession>A0ACB9I7V5</accession>
<dbReference type="EMBL" id="CM042027">
    <property type="protein sequence ID" value="KAI3803773.1"/>
    <property type="molecule type" value="Genomic_DNA"/>
</dbReference>
<sequence length="169" mass="19244">MELINSSKSLTILLLMLSCFTHHSLALGVPHNQDLGLDFLVPHNKARAQVGVQPLTWNMTVAAYARGYAYHRLGDCDMQHSEGPFGENLAEGYGDQFTITDAVNMWVGEKQYYDYKSNSCVSDECRHYTQVVWRDSVYLGCAKVKCRNGWWFVICSYDPPGNYEGQRPY</sequence>
<proteinExistence type="predicted"/>
<name>A0ACB9I7V5_9ASTR</name>
<organism evidence="1 2">
    <name type="scientific">Smallanthus sonchifolius</name>
    <dbReference type="NCBI Taxonomy" id="185202"/>
    <lineage>
        <taxon>Eukaryota</taxon>
        <taxon>Viridiplantae</taxon>
        <taxon>Streptophyta</taxon>
        <taxon>Embryophyta</taxon>
        <taxon>Tracheophyta</taxon>
        <taxon>Spermatophyta</taxon>
        <taxon>Magnoliopsida</taxon>
        <taxon>eudicotyledons</taxon>
        <taxon>Gunneridae</taxon>
        <taxon>Pentapetalae</taxon>
        <taxon>asterids</taxon>
        <taxon>campanulids</taxon>
        <taxon>Asterales</taxon>
        <taxon>Asteraceae</taxon>
        <taxon>Asteroideae</taxon>
        <taxon>Heliantheae alliance</taxon>
        <taxon>Millerieae</taxon>
        <taxon>Smallanthus</taxon>
    </lineage>
</organism>
<evidence type="ECO:0000313" key="2">
    <source>
        <dbReference type="Proteomes" id="UP001056120"/>
    </source>
</evidence>
<reference evidence="1 2" key="2">
    <citation type="journal article" date="2022" name="Mol. Ecol. Resour.">
        <title>The genomes of chicory, endive, great burdock and yacon provide insights into Asteraceae paleo-polyploidization history and plant inulin production.</title>
        <authorList>
            <person name="Fan W."/>
            <person name="Wang S."/>
            <person name="Wang H."/>
            <person name="Wang A."/>
            <person name="Jiang F."/>
            <person name="Liu H."/>
            <person name="Zhao H."/>
            <person name="Xu D."/>
            <person name="Zhang Y."/>
        </authorList>
    </citation>
    <scope>NUCLEOTIDE SEQUENCE [LARGE SCALE GENOMIC DNA]</scope>
    <source>
        <strain evidence="2">cv. Yunnan</strain>
        <tissue evidence="1">Leaves</tissue>
    </source>
</reference>
<keyword evidence="2" id="KW-1185">Reference proteome</keyword>
<evidence type="ECO:0000313" key="1">
    <source>
        <dbReference type="EMBL" id="KAI3803773.1"/>
    </source>
</evidence>
<comment type="caution">
    <text evidence="1">The sequence shown here is derived from an EMBL/GenBank/DDBJ whole genome shotgun (WGS) entry which is preliminary data.</text>
</comment>
<protein>
    <submittedName>
        <fullName evidence="1">Uncharacterized protein</fullName>
    </submittedName>
</protein>
<dbReference type="Proteomes" id="UP001056120">
    <property type="component" value="Linkage Group LG10"/>
</dbReference>
<gene>
    <name evidence="1" type="ORF">L1987_31935</name>
</gene>
<reference evidence="2" key="1">
    <citation type="journal article" date="2022" name="Mol. Ecol. Resour.">
        <title>The genomes of chicory, endive, great burdock and yacon provide insights into Asteraceae palaeo-polyploidization history and plant inulin production.</title>
        <authorList>
            <person name="Fan W."/>
            <person name="Wang S."/>
            <person name="Wang H."/>
            <person name="Wang A."/>
            <person name="Jiang F."/>
            <person name="Liu H."/>
            <person name="Zhao H."/>
            <person name="Xu D."/>
            <person name="Zhang Y."/>
        </authorList>
    </citation>
    <scope>NUCLEOTIDE SEQUENCE [LARGE SCALE GENOMIC DNA]</scope>
    <source>
        <strain evidence="2">cv. Yunnan</strain>
    </source>
</reference>